<comment type="function">
    <text evidence="12">Involved in the system for phosphate transport across the cytoplasmic membrane.</text>
</comment>
<protein>
    <recommendedName>
        <fullName evidence="12">Phosphate-binding protein</fullName>
    </recommendedName>
</protein>
<evidence type="ECO:0000256" key="8">
    <source>
        <dbReference type="ARBA" id="ARBA00022729"/>
    </source>
</evidence>
<dbReference type="RefSeq" id="WP_056996809.1">
    <property type="nucleotide sequence ID" value="NZ_AYYR01000053.1"/>
</dbReference>
<feature type="domain" description="PBP" evidence="13">
    <location>
        <begin position="27"/>
        <end position="258"/>
    </location>
</feature>
<comment type="function">
    <text evidence="1">Part of the ABC transporter complex PstSACB involved in phosphate import.</text>
</comment>
<name>A0A0R2BGB1_SECCO</name>
<evidence type="ECO:0000256" key="12">
    <source>
        <dbReference type="RuleBase" id="RU367119"/>
    </source>
</evidence>
<accession>A0A0R2BGB1</accession>
<keyword evidence="7 12" id="KW-0592">Phosphate transport</keyword>
<evidence type="ECO:0000256" key="11">
    <source>
        <dbReference type="ARBA" id="ARBA00023288"/>
    </source>
</evidence>
<keyword evidence="6 12" id="KW-1003">Cell membrane</keyword>
<dbReference type="PANTHER" id="PTHR30570">
    <property type="entry name" value="PERIPLASMIC PHOSPHATE BINDING COMPONENT OF PHOSPHATE ABC TRANSPORTER"/>
    <property type="match status" value="1"/>
</dbReference>
<evidence type="ECO:0000256" key="5">
    <source>
        <dbReference type="ARBA" id="ARBA00022448"/>
    </source>
</evidence>
<evidence type="ECO:0000256" key="2">
    <source>
        <dbReference type="ARBA" id="ARBA00004193"/>
    </source>
</evidence>
<gene>
    <name evidence="14" type="ORF">FC82_GL002290</name>
</gene>
<dbReference type="InterPro" id="IPR011862">
    <property type="entry name" value="Phos-bd"/>
</dbReference>
<keyword evidence="10 12" id="KW-0564">Palmitate</keyword>
<dbReference type="GO" id="GO:0006817">
    <property type="term" value="P:phosphate ion transport"/>
    <property type="evidence" value="ECO:0007669"/>
    <property type="project" value="UniProtKB-UniRule"/>
</dbReference>
<organism evidence="14 15">
    <name type="scientific">Secundilactobacillus collinoides DSM 20515 = JCM 1123</name>
    <dbReference type="NCBI Taxonomy" id="1423733"/>
    <lineage>
        <taxon>Bacteria</taxon>
        <taxon>Bacillati</taxon>
        <taxon>Bacillota</taxon>
        <taxon>Bacilli</taxon>
        <taxon>Lactobacillales</taxon>
        <taxon>Lactobacillaceae</taxon>
        <taxon>Secundilactobacillus</taxon>
    </lineage>
</organism>
<evidence type="ECO:0000256" key="10">
    <source>
        <dbReference type="ARBA" id="ARBA00023139"/>
    </source>
</evidence>
<dbReference type="PATRIC" id="fig|1423733.4.peg.2402"/>
<keyword evidence="11 12" id="KW-0449">Lipoprotein</keyword>
<proteinExistence type="inferred from homology"/>
<evidence type="ECO:0000256" key="1">
    <source>
        <dbReference type="ARBA" id="ARBA00002841"/>
    </source>
</evidence>
<comment type="subunit">
    <text evidence="4 12">The complex is composed of two ATP-binding proteins (PstB), two transmembrane proteins (PstC and PstA) and a solute-binding protein (PstS).</text>
</comment>
<dbReference type="InterPro" id="IPR050811">
    <property type="entry name" value="Phosphate_ABC_transporter"/>
</dbReference>
<dbReference type="Gene3D" id="3.40.190.10">
    <property type="entry name" value="Periplasmic binding protein-like II"/>
    <property type="match status" value="2"/>
</dbReference>
<dbReference type="EMBL" id="AYYR01000053">
    <property type="protein sequence ID" value="KRM75419.1"/>
    <property type="molecule type" value="Genomic_DNA"/>
</dbReference>
<dbReference type="AlphaFoldDB" id="A0A0R2BGB1"/>
<comment type="similarity">
    <text evidence="3 12">Belongs to the PstS family.</text>
</comment>
<evidence type="ECO:0000256" key="9">
    <source>
        <dbReference type="ARBA" id="ARBA00023136"/>
    </source>
</evidence>
<dbReference type="Pfam" id="PF12849">
    <property type="entry name" value="PBP_like_2"/>
    <property type="match status" value="1"/>
</dbReference>
<dbReference type="NCBIfam" id="TIGR02136">
    <property type="entry name" value="ptsS_2"/>
    <property type="match status" value="1"/>
</dbReference>
<dbReference type="Proteomes" id="UP000051845">
    <property type="component" value="Unassembled WGS sequence"/>
</dbReference>
<evidence type="ECO:0000256" key="6">
    <source>
        <dbReference type="ARBA" id="ARBA00022475"/>
    </source>
</evidence>
<dbReference type="GO" id="GO:0005886">
    <property type="term" value="C:plasma membrane"/>
    <property type="evidence" value="ECO:0007669"/>
    <property type="project" value="UniProtKB-SubCell"/>
</dbReference>
<dbReference type="STRING" id="33960.TY91_05945"/>
<evidence type="ECO:0000256" key="4">
    <source>
        <dbReference type="ARBA" id="ARBA00011529"/>
    </source>
</evidence>
<evidence type="ECO:0000256" key="3">
    <source>
        <dbReference type="ARBA" id="ARBA00008725"/>
    </source>
</evidence>
<dbReference type="CDD" id="cd13653">
    <property type="entry name" value="PBP2_phosphate_like_1"/>
    <property type="match status" value="1"/>
</dbReference>
<keyword evidence="9" id="KW-0472">Membrane</keyword>
<dbReference type="PANTHER" id="PTHR30570:SF4">
    <property type="entry name" value="PHOSPHATE-BINDING PROTEIN PSTS 1"/>
    <property type="match status" value="1"/>
</dbReference>
<dbReference type="SUPFAM" id="SSF53850">
    <property type="entry name" value="Periplasmic binding protein-like II"/>
    <property type="match status" value="1"/>
</dbReference>
<evidence type="ECO:0000256" key="7">
    <source>
        <dbReference type="ARBA" id="ARBA00022592"/>
    </source>
</evidence>
<sequence>MKKRWLAGLLVVILIVLGVVGYQNRQVTKADMSITAVGSTALQPLVEAAGEDYSGTQLGSFINVQGGGSGTGLSQVQEGAVEIGNSDVYAEEQKGINAAKLVDHKVAVVGITPIVNKENGIKNLTTKQLIAIFTGKVTNWRQVGGHNQKIVIINRAQGSGTRATFEKWALNGHQSEPAQEQDSSGMVRQIVGTTPGAISYVGFSYVNKTVQAVNINNVAPTDKNVETNKWPVWSYEHMYTQKNANQLTRRFIKYVQSSKIQHTLVRQLGYISMDQMDVTRTVQGHVRKVEGSHE</sequence>
<evidence type="ECO:0000259" key="13">
    <source>
        <dbReference type="Pfam" id="PF12849"/>
    </source>
</evidence>
<reference evidence="14 15" key="1">
    <citation type="journal article" date="2015" name="Genome Announc.">
        <title>Expanding the biotechnology potential of lactobacilli through comparative genomics of 213 strains and associated genera.</title>
        <authorList>
            <person name="Sun Z."/>
            <person name="Harris H.M."/>
            <person name="McCann A."/>
            <person name="Guo C."/>
            <person name="Argimon S."/>
            <person name="Zhang W."/>
            <person name="Yang X."/>
            <person name="Jeffery I.B."/>
            <person name="Cooney J.C."/>
            <person name="Kagawa T.F."/>
            <person name="Liu W."/>
            <person name="Song Y."/>
            <person name="Salvetti E."/>
            <person name="Wrobel A."/>
            <person name="Rasinkangas P."/>
            <person name="Parkhill J."/>
            <person name="Rea M.C."/>
            <person name="O'Sullivan O."/>
            <person name="Ritari J."/>
            <person name="Douillard F.P."/>
            <person name="Paul Ross R."/>
            <person name="Yang R."/>
            <person name="Briner A.E."/>
            <person name="Felis G.E."/>
            <person name="de Vos W.M."/>
            <person name="Barrangou R."/>
            <person name="Klaenhammer T.R."/>
            <person name="Caufield P.W."/>
            <person name="Cui Y."/>
            <person name="Zhang H."/>
            <person name="O'Toole P.W."/>
        </authorList>
    </citation>
    <scope>NUCLEOTIDE SEQUENCE [LARGE SCALE GENOMIC DNA]</scope>
    <source>
        <strain evidence="14 15">DSM 20515</strain>
    </source>
</reference>
<dbReference type="InterPro" id="IPR024370">
    <property type="entry name" value="PBP_domain"/>
</dbReference>
<evidence type="ECO:0000313" key="14">
    <source>
        <dbReference type="EMBL" id="KRM75419.1"/>
    </source>
</evidence>
<comment type="subcellular location">
    <subcellularLocation>
        <location evidence="2 12">Cell membrane</location>
        <topology evidence="2 12">Lipid-anchor</topology>
    </subcellularLocation>
</comment>
<evidence type="ECO:0000313" key="15">
    <source>
        <dbReference type="Proteomes" id="UP000051845"/>
    </source>
</evidence>
<dbReference type="GO" id="GO:0042301">
    <property type="term" value="F:phosphate ion binding"/>
    <property type="evidence" value="ECO:0007669"/>
    <property type="project" value="UniProtKB-UniRule"/>
</dbReference>
<comment type="caution">
    <text evidence="14">The sequence shown here is derived from an EMBL/GenBank/DDBJ whole genome shotgun (WGS) entry which is preliminary data.</text>
</comment>
<keyword evidence="5 12" id="KW-0813">Transport</keyword>
<keyword evidence="8" id="KW-0732">Signal</keyword>